<dbReference type="InterPro" id="IPR020476">
    <property type="entry name" value="Nudix_hydrolase"/>
</dbReference>
<dbReference type="GO" id="GO:0046872">
    <property type="term" value="F:metal ion binding"/>
    <property type="evidence" value="ECO:0007669"/>
    <property type="project" value="UniProtKB-KW"/>
</dbReference>
<dbReference type="GO" id="GO:0047631">
    <property type="term" value="F:ADP-ribose diphosphatase activity"/>
    <property type="evidence" value="ECO:0007669"/>
    <property type="project" value="TreeGrafter"/>
</dbReference>
<dbReference type="Gene3D" id="3.90.79.10">
    <property type="entry name" value="Nucleoside Triphosphate Pyrophosphohydrolase"/>
    <property type="match status" value="1"/>
</dbReference>
<evidence type="ECO:0000259" key="5">
    <source>
        <dbReference type="PROSITE" id="PS51462"/>
    </source>
</evidence>
<dbReference type="PROSITE" id="PS51462">
    <property type="entry name" value="NUDIX"/>
    <property type="match status" value="1"/>
</dbReference>
<dbReference type="PRINTS" id="PR01356">
    <property type="entry name" value="GFGPROTEIN"/>
</dbReference>
<dbReference type="OrthoDB" id="447842at2759"/>
<dbReference type="PANTHER" id="PTHR13994">
    <property type="entry name" value="NUDIX HYDROLASE RELATED"/>
    <property type="match status" value="1"/>
</dbReference>
<evidence type="ECO:0000256" key="4">
    <source>
        <dbReference type="RuleBase" id="RU003476"/>
    </source>
</evidence>
<organism evidence="6 7">
    <name type="scientific">Morus notabilis</name>
    <dbReference type="NCBI Taxonomy" id="981085"/>
    <lineage>
        <taxon>Eukaryota</taxon>
        <taxon>Viridiplantae</taxon>
        <taxon>Streptophyta</taxon>
        <taxon>Embryophyta</taxon>
        <taxon>Tracheophyta</taxon>
        <taxon>Spermatophyta</taxon>
        <taxon>Magnoliopsida</taxon>
        <taxon>eudicotyledons</taxon>
        <taxon>Gunneridae</taxon>
        <taxon>Pentapetalae</taxon>
        <taxon>rosids</taxon>
        <taxon>fabids</taxon>
        <taxon>Rosales</taxon>
        <taxon>Moraceae</taxon>
        <taxon>Moreae</taxon>
        <taxon>Morus</taxon>
    </lineage>
</organism>
<dbReference type="GO" id="GO:0051287">
    <property type="term" value="F:NAD binding"/>
    <property type="evidence" value="ECO:0007669"/>
    <property type="project" value="TreeGrafter"/>
</dbReference>
<dbReference type="GO" id="GO:0035529">
    <property type="term" value="F:NADH pyrophosphatase activity"/>
    <property type="evidence" value="ECO:0007669"/>
    <property type="project" value="TreeGrafter"/>
</dbReference>
<dbReference type="PROSITE" id="PS00893">
    <property type="entry name" value="NUDIX_BOX"/>
    <property type="match status" value="1"/>
</dbReference>
<dbReference type="SUPFAM" id="SSF55811">
    <property type="entry name" value="Nudix"/>
    <property type="match status" value="1"/>
</dbReference>
<dbReference type="Proteomes" id="UP000030645">
    <property type="component" value="Unassembled WGS sequence"/>
</dbReference>
<name>W9QDT8_9ROSA</name>
<evidence type="ECO:0000313" key="6">
    <source>
        <dbReference type="EMBL" id="EXB29555.1"/>
    </source>
</evidence>
<evidence type="ECO:0000256" key="3">
    <source>
        <dbReference type="ARBA" id="ARBA00022801"/>
    </source>
</evidence>
<dbReference type="FunFam" id="3.90.79.10:FF:000015">
    <property type="entry name" value="Nudix hydrolase 8"/>
    <property type="match status" value="1"/>
</dbReference>
<comment type="similarity">
    <text evidence="1 4">Belongs to the Nudix hydrolase family.</text>
</comment>
<dbReference type="FunFam" id="3.40.630.30:FF:000016">
    <property type="entry name" value="nudix hydrolase 2"/>
    <property type="match status" value="1"/>
</dbReference>
<dbReference type="AlphaFoldDB" id="W9QDT8"/>
<dbReference type="Gene3D" id="3.40.630.30">
    <property type="match status" value="1"/>
</dbReference>
<protein>
    <submittedName>
        <fullName evidence="6">Nudix hydrolase 2</fullName>
    </submittedName>
</protein>
<keyword evidence="3 4" id="KW-0378">Hydrolase</keyword>
<evidence type="ECO:0000313" key="7">
    <source>
        <dbReference type="Proteomes" id="UP000030645"/>
    </source>
</evidence>
<gene>
    <name evidence="6" type="ORF">L484_010614</name>
</gene>
<dbReference type="CDD" id="cd04670">
    <property type="entry name" value="NUDIX_ASFGF2_Nudt6"/>
    <property type="match status" value="1"/>
</dbReference>
<dbReference type="EMBL" id="KE343442">
    <property type="protein sequence ID" value="EXB29555.1"/>
    <property type="molecule type" value="Genomic_DNA"/>
</dbReference>
<accession>W9QDT8</accession>
<keyword evidence="2" id="KW-0479">Metal-binding</keyword>
<dbReference type="PRINTS" id="PR00502">
    <property type="entry name" value="NUDIXFAMILY"/>
</dbReference>
<proteinExistence type="inferred from homology"/>
<dbReference type="KEGG" id="mnt:21393903"/>
<dbReference type="InterPro" id="IPR003293">
    <property type="entry name" value="Nudix_hydrolase6-like"/>
</dbReference>
<evidence type="ECO:0000256" key="1">
    <source>
        <dbReference type="ARBA" id="ARBA00005582"/>
    </source>
</evidence>
<dbReference type="InterPro" id="IPR000086">
    <property type="entry name" value="NUDIX_hydrolase_dom"/>
</dbReference>
<dbReference type="PANTHER" id="PTHR13994:SF29">
    <property type="entry name" value="NUDIX HYDROLASE 2"/>
    <property type="match status" value="1"/>
</dbReference>
<feature type="domain" description="Nudix hydrolase" evidence="5">
    <location>
        <begin position="141"/>
        <end position="275"/>
    </location>
</feature>
<keyword evidence="7" id="KW-1185">Reference proteome</keyword>
<reference evidence="7" key="1">
    <citation type="submission" date="2013-01" db="EMBL/GenBank/DDBJ databases">
        <title>Draft Genome Sequence of a Mulberry Tree, Morus notabilis C.K. Schneid.</title>
        <authorList>
            <person name="He N."/>
            <person name="Zhao S."/>
        </authorList>
    </citation>
    <scope>NUCLEOTIDE SEQUENCE</scope>
</reference>
<dbReference type="Pfam" id="PF18290">
    <property type="entry name" value="Nudix_hydro"/>
    <property type="match status" value="1"/>
</dbReference>
<dbReference type="Pfam" id="PF00293">
    <property type="entry name" value="NUDIX"/>
    <property type="match status" value="1"/>
</dbReference>
<dbReference type="InterPro" id="IPR040618">
    <property type="entry name" value="Pre-Nudix"/>
</dbReference>
<dbReference type="InterPro" id="IPR015797">
    <property type="entry name" value="NUDIX_hydrolase-like_dom_sf"/>
</dbReference>
<dbReference type="STRING" id="981085.W9QDT8"/>
<dbReference type="InterPro" id="IPR020084">
    <property type="entry name" value="NUDIX_hydrolase_CS"/>
</dbReference>
<sequence length="311" mass="34994">MGNVSCFLKGYKLGATFSNIRSNSSPASTSPMAAEQLGVSAENGVQNGKILAAIDDEFDGVIVEMNKAMDPMVFHSMLKASLSQWRQQKKKGVWIKLPIQLANLVEFAVKEGFWFHHAEPTYIMLVYWIPKSQNTIPANATHRVRVGAFVMNEKREVLVVQEKAGSLRGLGVWKFPTGVVDEGEDISDAATREVMEETGIDSEFVEILAFRQTPKLFFEKSDLFFVCILRPLSFDIQAQELEIEAAAWMPLEEYAAQPFVQKHEKWMKRIIDIYKAKVDGVYAGFSRLLTEAKNSLYVNEKGLISCNNNII</sequence>
<dbReference type="eggNOG" id="KOG0648">
    <property type="taxonomic scope" value="Eukaryota"/>
</dbReference>
<evidence type="ECO:0000256" key="2">
    <source>
        <dbReference type="ARBA" id="ARBA00022723"/>
    </source>
</evidence>